<evidence type="ECO:0000256" key="1">
    <source>
        <dbReference type="SAM" id="Coils"/>
    </source>
</evidence>
<reference evidence="2" key="1">
    <citation type="submission" date="2015-11" db="EMBL/GenBank/DDBJ databases">
        <title>De novo transcriptome assembly of four potential Pierce s Disease insect vectors from Arizona vineyards.</title>
        <authorList>
            <person name="Tassone E.E."/>
        </authorList>
    </citation>
    <scope>NUCLEOTIDE SEQUENCE</scope>
</reference>
<feature type="non-terminal residue" evidence="2">
    <location>
        <position position="1"/>
    </location>
</feature>
<dbReference type="AlphaFoldDB" id="A0A1B6FQ81"/>
<protein>
    <submittedName>
        <fullName evidence="2">Uncharacterized protein</fullName>
    </submittedName>
</protein>
<evidence type="ECO:0000313" key="2">
    <source>
        <dbReference type="EMBL" id="JAS52193.1"/>
    </source>
</evidence>
<gene>
    <name evidence="2" type="ORF">g.45942</name>
</gene>
<feature type="coiled-coil region" evidence="1">
    <location>
        <begin position="20"/>
        <end position="117"/>
    </location>
</feature>
<dbReference type="EMBL" id="GECZ01017576">
    <property type="protein sequence ID" value="JAS52193.1"/>
    <property type="molecule type" value="Transcribed_RNA"/>
</dbReference>
<sequence length="140" mass="16230">NKIDSPVIDNQINCDDLLTNGSHSSEKEALQSQIEELKETIKESRSKMDAMEQTIDLLQMDLSNAKKGLNDITKNWLLHEEKLHEARNLKDETETSVHMLREQLNALENSILHLKDQEKFEVESVNKHKEEATLLRKQLQ</sequence>
<keyword evidence="1" id="KW-0175">Coiled coil</keyword>
<accession>A0A1B6FQ81</accession>
<name>A0A1B6FQ81_9HEMI</name>
<organism evidence="2">
    <name type="scientific">Cuerna arida</name>
    <dbReference type="NCBI Taxonomy" id="1464854"/>
    <lineage>
        <taxon>Eukaryota</taxon>
        <taxon>Metazoa</taxon>
        <taxon>Ecdysozoa</taxon>
        <taxon>Arthropoda</taxon>
        <taxon>Hexapoda</taxon>
        <taxon>Insecta</taxon>
        <taxon>Pterygota</taxon>
        <taxon>Neoptera</taxon>
        <taxon>Paraneoptera</taxon>
        <taxon>Hemiptera</taxon>
        <taxon>Auchenorrhyncha</taxon>
        <taxon>Membracoidea</taxon>
        <taxon>Cicadellidae</taxon>
        <taxon>Cicadellinae</taxon>
        <taxon>Proconiini</taxon>
        <taxon>Cuerna</taxon>
    </lineage>
</organism>
<dbReference type="SUPFAM" id="SSF57997">
    <property type="entry name" value="Tropomyosin"/>
    <property type="match status" value="1"/>
</dbReference>
<proteinExistence type="predicted"/>